<dbReference type="Proteomes" id="UP001597322">
    <property type="component" value="Unassembled WGS sequence"/>
</dbReference>
<organism evidence="4 5">
    <name type="scientific">Rhizobium helianthi</name>
    <dbReference type="NCBI Taxonomy" id="1132695"/>
    <lineage>
        <taxon>Bacteria</taxon>
        <taxon>Pseudomonadati</taxon>
        <taxon>Pseudomonadota</taxon>
        <taxon>Alphaproteobacteria</taxon>
        <taxon>Hyphomicrobiales</taxon>
        <taxon>Rhizobiaceae</taxon>
        <taxon>Rhizobium/Agrobacterium group</taxon>
        <taxon>Rhizobium</taxon>
    </lineage>
</organism>
<dbReference type="Pfam" id="PF01556">
    <property type="entry name" value="DnaJ_C"/>
    <property type="match status" value="1"/>
</dbReference>
<dbReference type="Pfam" id="PF00226">
    <property type="entry name" value="DnaJ"/>
    <property type="match status" value="1"/>
</dbReference>
<dbReference type="CDD" id="cd10747">
    <property type="entry name" value="DnaJ_C"/>
    <property type="match status" value="1"/>
</dbReference>
<dbReference type="RefSeq" id="WP_377402632.1">
    <property type="nucleotide sequence ID" value="NZ_JBHUEQ010000025.1"/>
</dbReference>
<keyword evidence="1" id="KW-0143">Chaperone</keyword>
<dbReference type="InterPro" id="IPR001623">
    <property type="entry name" value="DnaJ_domain"/>
</dbReference>
<dbReference type="PANTHER" id="PTHR43096">
    <property type="entry name" value="DNAJ HOMOLOG 1, MITOCHONDRIAL-RELATED"/>
    <property type="match status" value="1"/>
</dbReference>
<dbReference type="EMBL" id="JBHUEQ010000025">
    <property type="protein sequence ID" value="MFD1746628.1"/>
    <property type="molecule type" value="Genomic_DNA"/>
</dbReference>
<dbReference type="Gene3D" id="2.60.260.20">
    <property type="entry name" value="Urease metallochaperone UreE, N-terminal domain"/>
    <property type="match status" value="2"/>
</dbReference>
<dbReference type="PROSITE" id="PS00636">
    <property type="entry name" value="DNAJ_1"/>
    <property type="match status" value="1"/>
</dbReference>
<name>A0ABW4M5B3_9HYPH</name>
<feature type="compositionally biased region" description="Basic and acidic residues" evidence="2">
    <location>
        <begin position="79"/>
        <end position="103"/>
    </location>
</feature>
<dbReference type="InterPro" id="IPR036869">
    <property type="entry name" value="J_dom_sf"/>
</dbReference>
<proteinExistence type="predicted"/>
<evidence type="ECO:0000313" key="5">
    <source>
        <dbReference type="Proteomes" id="UP001597322"/>
    </source>
</evidence>
<dbReference type="InterPro" id="IPR018253">
    <property type="entry name" value="DnaJ_domain_CS"/>
</dbReference>
<feature type="compositionally biased region" description="Low complexity" evidence="2">
    <location>
        <begin position="159"/>
        <end position="177"/>
    </location>
</feature>
<keyword evidence="5" id="KW-1185">Reference proteome</keyword>
<dbReference type="SMART" id="SM00271">
    <property type="entry name" value="DnaJ"/>
    <property type="match status" value="1"/>
</dbReference>
<feature type="region of interest" description="Disordered" evidence="2">
    <location>
        <begin position="79"/>
        <end position="215"/>
    </location>
</feature>
<evidence type="ECO:0000256" key="2">
    <source>
        <dbReference type="SAM" id="MobiDB-lite"/>
    </source>
</evidence>
<dbReference type="SUPFAM" id="SSF46565">
    <property type="entry name" value="Chaperone J-domain"/>
    <property type="match status" value="1"/>
</dbReference>
<reference evidence="5" key="1">
    <citation type="journal article" date="2019" name="Int. J. Syst. Evol. Microbiol.">
        <title>The Global Catalogue of Microorganisms (GCM) 10K type strain sequencing project: providing services to taxonomists for standard genome sequencing and annotation.</title>
        <authorList>
            <consortium name="The Broad Institute Genomics Platform"/>
            <consortium name="The Broad Institute Genome Sequencing Center for Infectious Disease"/>
            <person name="Wu L."/>
            <person name="Ma J."/>
        </authorList>
    </citation>
    <scope>NUCLEOTIDE SEQUENCE [LARGE SCALE GENOMIC DNA]</scope>
    <source>
        <strain evidence="5">CG52</strain>
    </source>
</reference>
<dbReference type="CDD" id="cd06257">
    <property type="entry name" value="DnaJ"/>
    <property type="match status" value="1"/>
</dbReference>
<feature type="compositionally biased region" description="Low complexity" evidence="2">
    <location>
        <begin position="104"/>
        <end position="144"/>
    </location>
</feature>
<protein>
    <submittedName>
        <fullName evidence="4">DnaJ C-terminal domain-containing protein</fullName>
    </submittedName>
</protein>
<evidence type="ECO:0000259" key="3">
    <source>
        <dbReference type="PROSITE" id="PS50076"/>
    </source>
</evidence>
<accession>A0ABW4M5B3</accession>
<dbReference type="PANTHER" id="PTHR43096:SF52">
    <property type="entry name" value="DNAJ HOMOLOG 1, MITOCHONDRIAL-RELATED"/>
    <property type="match status" value="1"/>
</dbReference>
<dbReference type="InterPro" id="IPR002939">
    <property type="entry name" value="DnaJ_C"/>
</dbReference>
<feature type="domain" description="J" evidence="3">
    <location>
        <begin position="3"/>
        <end position="68"/>
    </location>
</feature>
<sequence>MRDPYSLLGVKRDAGPDEIKAAWRSKAKSLHPDHNQDDPMAAKRFSEVGQAYEVLKDPERRRRFDKRYETAQTILQQREAARQAEERAKAARANAEKVMEELARANAQRAQAQAQAQAQQSQSHSQAQQQAKSQAKPQQGAQSANTSESAEDMVERIFGNGPAGAQAAGAKPGARNASTSRPQPNGGRDASAEDGDTDADASPADTHANDASKAPLPLPLQAIELISSLMRRIRGEVPPPEKAPDLAVIATVTLEDLVSLNPTYVTLADEREVRVNLEAGMTDGQQIRLKGQGLRLPGMQRGDLVVTLSVARDERFHVEGHDLHTVLKIKLEDAVLGGEAQVETLGGSVPVSIPAWTGSDQIARVPGLGLLKEDGERGDLIVEFRVLLWEKPDDKVIDLMRHMRYGLYV</sequence>
<dbReference type="PRINTS" id="PR00625">
    <property type="entry name" value="JDOMAIN"/>
</dbReference>
<gene>
    <name evidence="4" type="ORF">ACFSE1_14235</name>
</gene>
<evidence type="ECO:0000256" key="1">
    <source>
        <dbReference type="ARBA" id="ARBA00023186"/>
    </source>
</evidence>
<comment type="caution">
    <text evidence="4">The sequence shown here is derived from an EMBL/GenBank/DDBJ whole genome shotgun (WGS) entry which is preliminary data.</text>
</comment>
<dbReference type="Gene3D" id="1.10.287.110">
    <property type="entry name" value="DnaJ domain"/>
    <property type="match status" value="1"/>
</dbReference>
<evidence type="ECO:0000313" key="4">
    <source>
        <dbReference type="EMBL" id="MFD1746628.1"/>
    </source>
</evidence>
<dbReference type="SUPFAM" id="SSF49493">
    <property type="entry name" value="HSP40/DnaJ peptide-binding domain"/>
    <property type="match status" value="2"/>
</dbReference>
<dbReference type="PROSITE" id="PS50076">
    <property type="entry name" value="DNAJ_2"/>
    <property type="match status" value="1"/>
</dbReference>
<dbReference type="InterPro" id="IPR008971">
    <property type="entry name" value="HSP40/DnaJ_pept-bd"/>
</dbReference>